<reference evidence="10 11" key="1">
    <citation type="journal article" date="2014" name="BMC Biol.">
        <title>A comprehensive evaluation of rodent malaria parasite genomes and gene expression.</title>
        <authorList>
            <person name="Otto T.D."/>
            <person name="Bohme U."/>
            <person name="Jackson A.P."/>
            <person name="Hunt M."/>
            <person name="Franke-Fayard B."/>
            <person name="Hoeijmakers W.A."/>
            <person name="Religa A.A."/>
            <person name="Robertson L."/>
            <person name="Sanders M."/>
            <person name="Ogun S.A."/>
            <person name="Cunningham D."/>
            <person name="Erhart A."/>
            <person name="Billker O."/>
            <person name="Khan S.M."/>
            <person name="Stunnenberg H.G."/>
            <person name="Langhorne J."/>
            <person name="Holder A.A."/>
            <person name="Waters A.P."/>
            <person name="Newbold C.I."/>
            <person name="Pain A."/>
            <person name="Berriman M."/>
            <person name="Janse C.J."/>
        </authorList>
    </citation>
    <scope>NUCLEOTIDE SEQUENCE [LARGE SCALE GENOMIC DNA]</scope>
    <source>
        <strain evidence="9 10">17X</strain>
        <strain evidence="8 11">YM</strain>
    </source>
</reference>
<feature type="compositionally biased region" description="Polar residues" evidence="6">
    <location>
        <begin position="907"/>
        <end position="921"/>
    </location>
</feature>
<name>A0A077YG73_PLAYE</name>
<keyword evidence="2" id="KW-0677">Repeat</keyword>
<evidence type="ECO:0000256" key="6">
    <source>
        <dbReference type="SAM" id="MobiDB-lite"/>
    </source>
</evidence>
<accession>A0A077YG73</accession>
<feature type="region of interest" description="Disordered" evidence="6">
    <location>
        <begin position="441"/>
        <end position="461"/>
    </location>
</feature>
<dbReference type="GO" id="GO:0003729">
    <property type="term" value="F:mRNA binding"/>
    <property type="evidence" value="ECO:0007669"/>
    <property type="project" value="TreeGrafter"/>
</dbReference>
<feature type="compositionally biased region" description="Basic and acidic residues" evidence="6">
    <location>
        <begin position="446"/>
        <end position="461"/>
    </location>
</feature>
<protein>
    <submittedName>
        <fullName evidence="8">RNA-binding protein, putative</fullName>
    </submittedName>
</protein>
<evidence type="ECO:0000256" key="3">
    <source>
        <dbReference type="ARBA" id="ARBA00022884"/>
    </source>
</evidence>
<dbReference type="InterPro" id="IPR035979">
    <property type="entry name" value="RBD_domain_sf"/>
</dbReference>
<dbReference type="VEuPathDB" id="PlasmoDB:PY17X_1038700"/>
<evidence type="ECO:0000313" key="9">
    <source>
        <dbReference type="EMBL" id="VTZ79112.1"/>
    </source>
</evidence>
<dbReference type="KEGG" id="pyo:PY17X_1038700"/>
<proteinExistence type="predicted"/>
<organism evidence="8 11">
    <name type="scientific">Plasmodium yoelii</name>
    <dbReference type="NCBI Taxonomy" id="5861"/>
    <lineage>
        <taxon>Eukaryota</taxon>
        <taxon>Sar</taxon>
        <taxon>Alveolata</taxon>
        <taxon>Apicomplexa</taxon>
        <taxon>Aconoidasida</taxon>
        <taxon>Haemosporida</taxon>
        <taxon>Plasmodiidae</taxon>
        <taxon>Plasmodium</taxon>
        <taxon>Plasmodium (Vinckeia)</taxon>
    </lineage>
</organism>
<feature type="region of interest" description="Disordered" evidence="6">
    <location>
        <begin position="906"/>
        <end position="952"/>
    </location>
</feature>
<evidence type="ECO:0000313" key="8">
    <source>
        <dbReference type="EMBL" id="CDU85217.1"/>
    </source>
</evidence>
<comment type="subcellular location">
    <subcellularLocation>
        <location evidence="1">Nucleus</location>
    </subcellularLocation>
</comment>
<feature type="region of interest" description="Disordered" evidence="6">
    <location>
        <begin position="371"/>
        <end position="429"/>
    </location>
</feature>
<dbReference type="VEuPathDB" id="PlasmoDB:PYYM_1038400"/>
<evidence type="ECO:0000256" key="2">
    <source>
        <dbReference type="ARBA" id="ARBA00022737"/>
    </source>
</evidence>
<dbReference type="SMART" id="SM00360">
    <property type="entry name" value="RRM"/>
    <property type="match status" value="3"/>
</dbReference>
<dbReference type="Proteomes" id="UP000072904">
    <property type="component" value="Chromosome 10"/>
</dbReference>
<feature type="domain" description="RRM" evidence="7">
    <location>
        <begin position="287"/>
        <end position="371"/>
    </location>
</feature>
<dbReference type="PROSITE" id="PS50102">
    <property type="entry name" value="RRM"/>
    <property type="match status" value="1"/>
</dbReference>
<feature type="compositionally biased region" description="Low complexity" evidence="6">
    <location>
        <begin position="384"/>
        <end position="393"/>
    </location>
</feature>
<dbReference type="PANTHER" id="PTHR48039:SF5">
    <property type="entry name" value="RNA-BINDING PROTEIN 28"/>
    <property type="match status" value="1"/>
</dbReference>
<evidence type="ECO:0000259" key="7">
    <source>
        <dbReference type="PROSITE" id="PS50102"/>
    </source>
</evidence>
<feature type="region of interest" description="Disordered" evidence="6">
    <location>
        <begin position="153"/>
        <end position="178"/>
    </location>
</feature>
<reference evidence="9" key="4">
    <citation type="submission" date="2019-05" db="EMBL/GenBank/DDBJ databases">
        <authorList>
            <consortium name="Pathogen Informatics"/>
        </authorList>
    </citation>
    <scope>NUCLEOTIDE SEQUENCE</scope>
    <source>
        <strain evidence="9">17X</strain>
    </source>
</reference>
<dbReference type="RefSeq" id="XP_022813402.1">
    <property type="nucleotide sequence ID" value="XM_022956353.1"/>
</dbReference>
<dbReference type="EMBL" id="LK934638">
    <property type="protein sequence ID" value="CDU85217.1"/>
    <property type="molecule type" value="Genomic_DNA"/>
</dbReference>
<sequence length="985" mass="116297">MTKKYKNDSPIDKHKVFVRNIRENDVNKLTERFEKECKKYFFFKNKTNSTKSAICIFHNEEDATNFITKYNNSKDFSTKIMCEFAIKKKHDEKNLVSVLYNRNKINYPNSIKIYTNCDIGNIIILNYLKSIYLIKKKILLNCENNKSIDKKNQINKNQINKNSNNSNNNNNDDDDDDDDEEIVIVASSEKDKKFEEIVINIEKQSNINKNNIFKKINNLKFKDNKNDESTSYFEYVVEFANFNLASTFYQFINKNEFQNYLKNNDQNIENENLFFFHELCLLNTEHKMVILKNLNRKCHTENIQKLFKNIEKNIKINIPKKNDKKQGYAFVTFSNYKSVEKALLLTNTILCGNKIIIEKYNKEIKLLNGKSHQDTENKSVEPFSYYNSYNNESQENDEEDSDNKSDETDNNIDNDNSDQNVSLLSKKRKLTEYDENQTGSKITKIGGDKIGGDKIGGDNKRDYKKDVEEGKTIFITNIPTETTNDEIKEYIEKNISKDYIYIKTCRNDYKKIYVFVKLKKKIDADNFLKKIGEYNSEEDEQMNGNENENENVIDQFYNNANKKKKEKLKQILLNENQNLKHTDILYFKNNYLMIKRAVPNDIIKDKKKSPEKKEKKEKKKNTISNNIHLINDNDVNNENVPSNILLRNKKLLDKKTELLKNKNFVINPCRLYIRNYPLVVEQNIFRSLITKHFTPIFMKKFKLKKKEAFKKANEVIKKMKLMKDNNSNKEIVQDTKVGPIIHNNDNNNDNTMDKGANKNVICFLDINKHENTKQIISLLQNKNIFDVINEKIYKKKFQTIKKSKNILYVDYCIEDLRMLHIKKIKEEKFLKHLKEKNENNLPTKKKIKKNTNKTKKMSRGKRQREKRRLLKAQNENKNIINIINPMTLDQKDNPIKTEKQKKRVTFLDQTNNEEINTTKPSSLKKKEINNKDKKIKSKKLNAQDSGKTKKKVKTVKSIIKKGTENPNKNIESIQKDVLKFLKNTK</sequence>
<dbReference type="InterPro" id="IPR051945">
    <property type="entry name" value="RRM_MRD1_RNA_proc_ribogen"/>
</dbReference>
<evidence type="ECO:0000256" key="1">
    <source>
        <dbReference type="ARBA" id="ARBA00004123"/>
    </source>
</evidence>
<dbReference type="VEuPathDB" id="PlasmoDB:Py17XNL_001002423"/>
<dbReference type="EMBL" id="LM993664">
    <property type="protein sequence ID" value="VTZ79112.1"/>
    <property type="molecule type" value="Genomic_DNA"/>
</dbReference>
<dbReference type="Gene3D" id="3.30.70.330">
    <property type="match status" value="2"/>
</dbReference>
<dbReference type="InterPro" id="IPR012677">
    <property type="entry name" value="Nucleotide-bd_a/b_plait_sf"/>
</dbReference>
<dbReference type="VEuPathDB" id="PlasmoDB:PY05280"/>
<reference evidence="9" key="2">
    <citation type="submission" date="2014-05" db="EMBL/GenBank/DDBJ databases">
        <authorList>
            <person name="Aslett M.A."/>
            <person name="De Silva N."/>
        </authorList>
    </citation>
    <scope>NUCLEOTIDE SEQUENCE</scope>
    <source>
        <strain evidence="9">17X</strain>
    </source>
</reference>
<evidence type="ECO:0000256" key="4">
    <source>
        <dbReference type="ARBA" id="ARBA00023242"/>
    </source>
</evidence>
<keyword evidence="3 5" id="KW-0694">RNA-binding</keyword>
<gene>
    <name evidence="9" type="ORF">PY17X_1038700</name>
    <name evidence="8" type="ORF">PYYM_1038400</name>
</gene>
<evidence type="ECO:0000313" key="10">
    <source>
        <dbReference type="Proteomes" id="UP000072874"/>
    </source>
</evidence>
<evidence type="ECO:0000256" key="5">
    <source>
        <dbReference type="PROSITE-ProRule" id="PRU00176"/>
    </source>
</evidence>
<dbReference type="Proteomes" id="UP000072874">
    <property type="component" value="Chromosome 10"/>
</dbReference>
<dbReference type="OrthoDB" id="3945418at2759"/>
<dbReference type="AlphaFoldDB" id="A0A077YG73"/>
<feature type="compositionally biased region" description="Basic residues" evidence="6">
    <location>
        <begin position="843"/>
        <end position="867"/>
    </location>
</feature>
<dbReference type="PANTHER" id="PTHR48039">
    <property type="entry name" value="RNA-BINDING MOTIF PROTEIN 14B"/>
    <property type="match status" value="1"/>
</dbReference>
<dbReference type="InterPro" id="IPR000504">
    <property type="entry name" value="RRM_dom"/>
</dbReference>
<dbReference type="GO" id="GO:0005634">
    <property type="term" value="C:nucleus"/>
    <property type="evidence" value="ECO:0007669"/>
    <property type="project" value="UniProtKB-SubCell"/>
</dbReference>
<dbReference type="CDD" id="cd00590">
    <property type="entry name" value="RRM_SF"/>
    <property type="match status" value="1"/>
</dbReference>
<evidence type="ECO:0000313" key="11">
    <source>
        <dbReference type="Proteomes" id="UP000072904"/>
    </source>
</evidence>
<dbReference type="SUPFAM" id="SSF54928">
    <property type="entry name" value="RNA-binding domain, RBD"/>
    <property type="match status" value="2"/>
</dbReference>
<dbReference type="Pfam" id="PF00076">
    <property type="entry name" value="RRM_1"/>
    <property type="match status" value="1"/>
</dbReference>
<dbReference type="OMA" id="YVDYCIE"/>
<dbReference type="GeneID" id="3791055"/>
<feature type="compositionally biased region" description="Low complexity" evidence="6">
    <location>
        <begin position="154"/>
        <end position="170"/>
    </location>
</feature>
<reference evidence="8" key="3">
    <citation type="submission" date="2014-05" db="EMBL/GenBank/DDBJ databases">
        <authorList>
            <person name="Aslett A.Martin."/>
            <person name="De Silva Nishadi"/>
        </authorList>
    </citation>
    <scope>NUCLEOTIDE SEQUENCE</scope>
    <source>
        <strain evidence="8">YM</strain>
    </source>
</reference>
<feature type="region of interest" description="Disordered" evidence="6">
    <location>
        <begin position="837"/>
        <end position="867"/>
    </location>
</feature>
<keyword evidence="4" id="KW-0539">Nucleus</keyword>